<comment type="caution">
    <text evidence="1">The sequence shown here is derived from an EMBL/GenBank/DDBJ whole genome shotgun (WGS) entry which is preliminary data.</text>
</comment>
<dbReference type="AlphaFoldDB" id="A0A4R1HJT7"/>
<protein>
    <submittedName>
        <fullName evidence="1">Uncharacterized protein DUF1835</fullName>
    </submittedName>
</protein>
<gene>
    <name evidence="1" type="ORF">DFR30_0722</name>
</gene>
<dbReference type="Proteomes" id="UP000295707">
    <property type="component" value="Unassembled WGS sequence"/>
</dbReference>
<reference evidence="1 2" key="1">
    <citation type="submission" date="2019-03" db="EMBL/GenBank/DDBJ databases">
        <title>Genomic Encyclopedia of Type Strains, Phase IV (KMG-IV): sequencing the most valuable type-strain genomes for metagenomic binning, comparative biology and taxonomic classification.</title>
        <authorList>
            <person name="Goeker M."/>
        </authorList>
    </citation>
    <scope>NUCLEOTIDE SEQUENCE [LARGE SCALE GENOMIC DNA]</scope>
    <source>
        <strain evidence="1 2">DSM 19610</strain>
    </source>
</reference>
<dbReference type="EMBL" id="SMFX01000001">
    <property type="protein sequence ID" value="TCK17492.1"/>
    <property type="molecule type" value="Genomic_DNA"/>
</dbReference>
<sequence>MEKTTLSITNGDSAAAIMRAAGIHEPVLPWRDILHDGPVPGELTPDELAAVRARFLAQPPVGNYEVILQGFRERDDRVRDFRRFRRVTIWLEHDLYDQLQLLQLLDRFAEADWGETELGLICIDRFPGIEPFYGLGQLNAEQMATLAGSEQPVTEEQLTLGQQGWRAFTSETPLPLQTFMHSDLSVLPFLKAALERHLEEFPDSRNGLSRHERQILELVDFGIVRPGRLFAAHQQLEAAPYLGDWGFWNLIEGLTNVENALLRTSSGSPFVRPPDVPADDTFREQQLELTPFGRSVLNSEANWIELNPPDRWKGGVHLHPDKSIWCWDSDRRSIVEKGS</sequence>
<proteinExistence type="predicted"/>
<evidence type="ECO:0000313" key="1">
    <source>
        <dbReference type="EMBL" id="TCK17492.1"/>
    </source>
</evidence>
<name>A0A4R1HJT7_9GAMM</name>
<keyword evidence="2" id="KW-1185">Reference proteome</keyword>
<organism evidence="1 2">
    <name type="scientific">Thiogranum longum</name>
    <dbReference type="NCBI Taxonomy" id="1537524"/>
    <lineage>
        <taxon>Bacteria</taxon>
        <taxon>Pseudomonadati</taxon>
        <taxon>Pseudomonadota</taxon>
        <taxon>Gammaproteobacteria</taxon>
        <taxon>Chromatiales</taxon>
        <taxon>Ectothiorhodospiraceae</taxon>
        <taxon>Thiogranum</taxon>
    </lineage>
</organism>
<accession>A0A4R1HJT7</accession>
<evidence type="ECO:0000313" key="2">
    <source>
        <dbReference type="Proteomes" id="UP000295707"/>
    </source>
</evidence>